<gene>
    <name evidence="9" type="ORF">CK203_096959</name>
</gene>
<dbReference type="EMBL" id="QGNW01002625">
    <property type="protein sequence ID" value="RVW14237.1"/>
    <property type="molecule type" value="Genomic_DNA"/>
</dbReference>
<keyword evidence="5" id="KW-0378">Hydrolase</keyword>
<name>A0A438BTF2_VITVI</name>
<keyword evidence="2" id="KW-0548">Nucleotidyltransferase</keyword>
<proteinExistence type="predicted"/>
<evidence type="ECO:0000256" key="7">
    <source>
        <dbReference type="SAM" id="Phobius"/>
    </source>
</evidence>
<dbReference type="InterPro" id="IPR041373">
    <property type="entry name" value="RT_RNaseH"/>
</dbReference>
<protein>
    <recommendedName>
        <fullName evidence="8">Reverse transcriptase RNase H-like domain-containing protein</fullName>
    </recommendedName>
</protein>
<dbReference type="GO" id="GO:0016787">
    <property type="term" value="F:hydrolase activity"/>
    <property type="evidence" value="ECO:0007669"/>
    <property type="project" value="UniProtKB-KW"/>
</dbReference>
<feature type="transmembrane region" description="Helical" evidence="7">
    <location>
        <begin position="141"/>
        <end position="163"/>
    </location>
</feature>
<dbReference type="GO" id="GO:0003964">
    <property type="term" value="F:RNA-directed DNA polymerase activity"/>
    <property type="evidence" value="ECO:0007669"/>
    <property type="project" value="UniProtKB-KW"/>
</dbReference>
<keyword evidence="3" id="KW-0540">Nuclease</keyword>
<keyword evidence="4" id="KW-0255">Endonuclease</keyword>
<evidence type="ECO:0000256" key="6">
    <source>
        <dbReference type="ARBA" id="ARBA00022918"/>
    </source>
</evidence>
<comment type="caution">
    <text evidence="9">The sequence shown here is derived from an EMBL/GenBank/DDBJ whole genome shotgun (WGS) entry which is preliminary data.</text>
</comment>
<evidence type="ECO:0000313" key="9">
    <source>
        <dbReference type="EMBL" id="RVW14237.1"/>
    </source>
</evidence>
<evidence type="ECO:0000256" key="4">
    <source>
        <dbReference type="ARBA" id="ARBA00022759"/>
    </source>
</evidence>
<keyword evidence="7" id="KW-1133">Transmembrane helix</keyword>
<keyword evidence="7" id="KW-0812">Transmembrane</keyword>
<accession>A0A438BTF2</accession>
<feature type="domain" description="Reverse transcriptase RNase H-like" evidence="8">
    <location>
        <begin position="1"/>
        <end position="33"/>
    </location>
</feature>
<evidence type="ECO:0000313" key="10">
    <source>
        <dbReference type="Proteomes" id="UP000288805"/>
    </source>
</evidence>
<dbReference type="Pfam" id="PF17917">
    <property type="entry name" value="RT_RNaseH"/>
    <property type="match status" value="1"/>
</dbReference>
<evidence type="ECO:0000256" key="5">
    <source>
        <dbReference type="ARBA" id="ARBA00022801"/>
    </source>
</evidence>
<evidence type="ECO:0000256" key="2">
    <source>
        <dbReference type="ARBA" id="ARBA00022695"/>
    </source>
</evidence>
<keyword evidence="1" id="KW-0808">Transferase</keyword>
<sequence>MHEKEIIAVIHCLETWKHYLMSTKFMVVTDNVASTAGIHNQIVNALSWKEVMEFVRSLSRVVADVTAMVKHEALQDSAYNKLVEQVKEGTTRQYWLEDKLLYYVGRKFFVPSNNYDYALTQGEFVTISNTLFGAYRALPSYISIVGFSKSVWIIVTFLTYSFYPSTHRTKIRRLTTQFIHAIIIGQRFDIGQAILDIITPYHDPSFQSSGLLFALLVSRILEDVDFEISDAEMV</sequence>
<dbReference type="AlphaFoldDB" id="A0A438BTF2"/>
<dbReference type="GO" id="GO:0004519">
    <property type="term" value="F:endonuclease activity"/>
    <property type="evidence" value="ECO:0007669"/>
    <property type="project" value="UniProtKB-KW"/>
</dbReference>
<evidence type="ECO:0000259" key="8">
    <source>
        <dbReference type="Pfam" id="PF17917"/>
    </source>
</evidence>
<organism evidence="9 10">
    <name type="scientific">Vitis vinifera</name>
    <name type="common">Grape</name>
    <dbReference type="NCBI Taxonomy" id="29760"/>
    <lineage>
        <taxon>Eukaryota</taxon>
        <taxon>Viridiplantae</taxon>
        <taxon>Streptophyta</taxon>
        <taxon>Embryophyta</taxon>
        <taxon>Tracheophyta</taxon>
        <taxon>Spermatophyta</taxon>
        <taxon>Magnoliopsida</taxon>
        <taxon>eudicotyledons</taxon>
        <taxon>Gunneridae</taxon>
        <taxon>Pentapetalae</taxon>
        <taxon>rosids</taxon>
        <taxon>Vitales</taxon>
        <taxon>Vitaceae</taxon>
        <taxon>Viteae</taxon>
        <taxon>Vitis</taxon>
    </lineage>
</organism>
<evidence type="ECO:0000256" key="3">
    <source>
        <dbReference type="ARBA" id="ARBA00022722"/>
    </source>
</evidence>
<evidence type="ECO:0000256" key="1">
    <source>
        <dbReference type="ARBA" id="ARBA00022679"/>
    </source>
</evidence>
<reference evidence="9 10" key="1">
    <citation type="journal article" date="2018" name="PLoS Genet.">
        <title>Population sequencing reveals clonal diversity and ancestral inbreeding in the grapevine cultivar Chardonnay.</title>
        <authorList>
            <person name="Roach M.J."/>
            <person name="Johnson D.L."/>
            <person name="Bohlmann J."/>
            <person name="van Vuuren H.J."/>
            <person name="Jones S.J."/>
            <person name="Pretorius I.S."/>
            <person name="Schmidt S.A."/>
            <person name="Borneman A.R."/>
        </authorList>
    </citation>
    <scope>NUCLEOTIDE SEQUENCE [LARGE SCALE GENOMIC DNA]</scope>
    <source>
        <strain evidence="10">cv. Chardonnay</strain>
        <tissue evidence="9">Leaf</tissue>
    </source>
</reference>
<keyword evidence="6" id="KW-0695">RNA-directed DNA polymerase</keyword>
<dbReference type="Proteomes" id="UP000288805">
    <property type="component" value="Unassembled WGS sequence"/>
</dbReference>
<keyword evidence="7" id="KW-0472">Membrane</keyword>